<dbReference type="CDD" id="cd02674">
    <property type="entry name" value="Peptidase_C19R"/>
    <property type="match status" value="1"/>
</dbReference>
<evidence type="ECO:0000256" key="4">
    <source>
        <dbReference type="SAM" id="MobiDB-lite"/>
    </source>
</evidence>
<dbReference type="KEGG" id="btab:109043559"/>
<dbReference type="Gene3D" id="3.40.250.10">
    <property type="entry name" value="Rhodanese-like domain"/>
    <property type="match status" value="1"/>
</dbReference>
<dbReference type="Pfam" id="PF08969">
    <property type="entry name" value="USP8_dimer"/>
    <property type="match status" value="1"/>
</dbReference>
<comment type="similarity">
    <text evidence="2">Belongs to the peptidase C19 family.</text>
</comment>
<reference evidence="7" key="1">
    <citation type="submission" date="2021-12" db="EMBL/GenBank/DDBJ databases">
        <authorList>
            <person name="King R."/>
        </authorList>
    </citation>
    <scope>NUCLEOTIDE SEQUENCE</scope>
</reference>
<feature type="compositionally biased region" description="Polar residues" evidence="4">
    <location>
        <begin position="370"/>
        <end position="379"/>
    </location>
</feature>
<dbReference type="Pfam" id="PF00581">
    <property type="entry name" value="Rhodanese"/>
    <property type="match status" value="1"/>
</dbReference>
<evidence type="ECO:0000256" key="3">
    <source>
        <dbReference type="ARBA" id="ARBA00012759"/>
    </source>
</evidence>
<dbReference type="Proteomes" id="UP001152759">
    <property type="component" value="Chromosome 2"/>
</dbReference>
<dbReference type="InterPro" id="IPR001394">
    <property type="entry name" value="Peptidase_C19_UCH"/>
</dbReference>
<feature type="compositionally biased region" description="Basic and acidic residues" evidence="4">
    <location>
        <begin position="357"/>
        <end position="366"/>
    </location>
</feature>
<name>A0A9P0F1J3_BEMTA</name>
<feature type="domain" description="USP" evidence="6">
    <location>
        <begin position="507"/>
        <end position="828"/>
    </location>
</feature>
<feature type="compositionally biased region" description="Basic and acidic residues" evidence="4">
    <location>
        <begin position="485"/>
        <end position="499"/>
    </location>
</feature>
<dbReference type="EMBL" id="OU963863">
    <property type="protein sequence ID" value="CAH0384445.1"/>
    <property type="molecule type" value="Genomic_DNA"/>
</dbReference>
<feature type="compositionally biased region" description="Polar residues" evidence="4">
    <location>
        <begin position="333"/>
        <end position="356"/>
    </location>
</feature>
<dbReference type="SMART" id="SM00450">
    <property type="entry name" value="RHOD"/>
    <property type="match status" value="1"/>
</dbReference>
<dbReference type="AlphaFoldDB" id="A0A9P0F1J3"/>
<dbReference type="InterPro" id="IPR028889">
    <property type="entry name" value="USP"/>
</dbReference>
<feature type="compositionally biased region" description="Basic and acidic residues" evidence="4">
    <location>
        <begin position="116"/>
        <end position="130"/>
    </location>
</feature>
<comment type="catalytic activity">
    <reaction evidence="1">
        <text>Thiol-dependent hydrolysis of ester, thioester, amide, peptide and isopeptide bonds formed by the C-terminal Gly of ubiquitin (a 76-residue protein attached to proteins as an intracellular targeting signal).</text>
        <dbReference type="EC" id="3.4.19.12"/>
    </reaction>
</comment>
<dbReference type="SUPFAM" id="SSF52821">
    <property type="entry name" value="Rhodanese/Cell cycle control phosphatase"/>
    <property type="match status" value="1"/>
</dbReference>
<evidence type="ECO:0000259" key="6">
    <source>
        <dbReference type="PROSITE" id="PS50235"/>
    </source>
</evidence>
<evidence type="ECO:0000256" key="1">
    <source>
        <dbReference type="ARBA" id="ARBA00000707"/>
    </source>
</evidence>
<dbReference type="PANTHER" id="PTHR21646:SF46">
    <property type="entry name" value="UBIQUITIN CARBOXYL-TERMINAL HYDROLASE"/>
    <property type="match status" value="1"/>
</dbReference>
<feature type="region of interest" description="Disordered" evidence="4">
    <location>
        <begin position="462"/>
        <end position="500"/>
    </location>
</feature>
<feature type="compositionally biased region" description="Basic and acidic residues" evidence="4">
    <location>
        <begin position="143"/>
        <end position="152"/>
    </location>
</feature>
<dbReference type="PANTHER" id="PTHR21646">
    <property type="entry name" value="UBIQUITIN CARBOXYL-TERMINAL HYDROLASE"/>
    <property type="match status" value="1"/>
</dbReference>
<evidence type="ECO:0000256" key="2">
    <source>
        <dbReference type="ARBA" id="ARBA00009085"/>
    </source>
</evidence>
<sequence length="833" mass="94770">MHLKDLRFRSKTELKAACQVPLETLKKVAMRSDRSTYLTKILAEGEKSLRKGDQESAYRHFMTYIEIVSYIQRSENDKKYLTSMFGSTAMETISVLEKLDEELVARYEEKILKETQTNEKNAKSQLHESNGEILPSSETTAPKPEKKIKDGQKSIGPQVLSQLMKDALLLVDVRPSEEFNHSHVVHDSIINIPPSILKQSKTANQIEKVLAEPFKSLWAQRRKFKYIILIDEYSSEDGFLPESPLDVALQAINNWDPNTKYENKAVFLNGGYAEWMNSYPFRTTNPNVQFPSHDISLLSLEDIRYPNMFDEPKPVVVPKPTPIIPDRAKKPITNDSMNHVPNISVLKTPSNVPTSEDVSKPLDDRVMNQGDENTGNSTKFAEPEEPITKTVEESLTPNIDVNLKINGDPEPSKSNINMNGDIAESQIIFHRLKPDGYSEIMPSHSGMKRSLSMPKINQLSEEGAGAAPIPTIDRSSKPQSQRNTDNYKIRDLRDSDPVHGKVTPGLTGLKNLRNTCYMNSILQCLSNTQPLNQFFHATKDFKKNHESKTEGTIAEEFRTVIIKLWAGEYKSFACKNLKNRIGHYRNTFSGYDQQDSHEFLTILIDWLHEDLKGPPQQSFLAGASEESGERAWGEFKKNNHSPIQELFYGQQRSVVTCTKCHERSITFEPFSNLSLPLPSGTDVCTLKDCLDLYVQAETILGWECPKCKTSRNAVKKLDITRLPPILVIHFKRFTSDGWCRKQQTYVDFPVNQTLDMSNFLFGIEHRNVHFSLYAVSNHYGTMDSGHYTAYCKTAKTLKWYKFDDQEVCEISPDSVKTAAAYIVFYSKLDLDNT</sequence>
<gene>
    <name evidence="7" type="ORF">BEMITA_LOCUS3770</name>
</gene>
<dbReference type="InterPro" id="IPR050185">
    <property type="entry name" value="Ub_carboxyl-term_hydrolase"/>
</dbReference>
<keyword evidence="8" id="KW-1185">Reference proteome</keyword>
<dbReference type="PROSITE" id="PS50235">
    <property type="entry name" value="USP_3"/>
    <property type="match status" value="1"/>
</dbReference>
<dbReference type="EC" id="3.4.19.12" evidence="3"/>
<evidence type="ECO:0000259" key="5">
    <source>
        <dbReference type="PROSITE" id="PS50206"/>
    </source>
</evidence>
<dbReference type="Gene3D" id="1.20.58.80">
    <property type="entry name" value="Phosphotransferase system, lactose/cellobiose-type IIA subunit"/>
    <property type="match status" value="1"/>
</dbReference>
<dbReference type="SUPFAM" id="SSF140856">
    <property type="entry name" value="USP8 N-terminal domain-like"/>
    <property type="match status" value="1"/>
</dbReference>
<organism evidence="7 8">
    <name type="scientific">Bemisia tabaci</name>
    <name type="common">Sweetpotato whitefly</name>
    <name type="synonym">Aleurodes tabaci</name>
    <dbReference type="NCBI Taxonomy" id="7038"/>
    <lineage>
        <taxon>Eukaryota</taxon>
        <taxon>Metazoa</taxon>
        <taxon>Ecdysozoa</taxon>
        <taxon>Arthropoda</taxon>
        <taxon>Hexapoda</taxon>
        <taxon>Insecta</taxon>
        <taxon>Pterygota</taxon>
        <taxon>Neoptera</taxon>
        <taxon>Paraneoptera</taxon>
        <taxon>Hemiptera</taxon>
        <taxon>Sternorrhyncha</taxon>
        <taxon>Aleyrodoidea</taxon>
        <taxon>Aleyrodidae</taxon>
        <taxon>Aleyrodinae</taxon>
        <taxon>Bemisia</taxon>
    </lineage>
</organism>
<evidence type="ECO:0000313" key="8">
    <source>
        <dbReference type="Proteomes" id="UP001152759"/>
    </source>
</evidence>
<accession>A0A9P0F1J3</accession>
<feature type="region of interest" description="Disordered" evidence="4">
    <location>
        <begin position="316"/>
        <end position="386"/>
    </location>
</feature>
<dbReference type="GO" id="GO:0016579">
    <property type="term" value="P:protein deubiquitination"/>
    <property type="evidence" value="ECO:0007669"/>
    <property type="project" value="InterPro"/>
</dbReference>
<dbReference type="InterPro" id="IPR001763">
    <property type="entry name" value="Rhodanese-like_dom"/>
</dbReference>
<dbReference type="PROSITE" id="PS00973">
    <property type="entry name" value="USP_2"/>
    <property type="match status" value="1"/>
</dbReference>
<feature type="region of interest" description="Disordered" evidence="4">
    <location>
        <begin position="116"/>
        <end position="152"/>
    </location>
</feature>
<feature type="domain" description="Rhodanese" evidence="5">
    <location>
        <begin position="164"/>
        <end position="284"/>
    </location>
</feature>
<dbReference type="InterPro" id="IPR038765">
    <property type="entry name" value="Papain-like_cys_pep_sf"/>
</dbReference>
<protein>
    <recommendedName>
        <fullName evidence="3">ubiquitinyl hydrolase 1</fullName>
        <ecNumber evidence="3">3.4.19.12</ecNumber>
    </recommendedName>
</protein>
<dbReference type="Pfam" id="PF00443">
    <property type="entry name" value="UCH"/>
    <property type="match status" value="1"/>
</dbReference>
<dbReference type="Gene3D" id="3.90.70.10">
    <property type="entry name" value="Cysteine proteinases"/>
    <property type="match status" value="1"/>
</dbReference>
<evidence type="ECO:0000313" key="7">
    <source>
        <dbReference type="EMBL" id="CAH0384445.1"/>
    </source>
</evidence>
<dbReference type="SUPFAM" id="SSF54001">
    <property type="entry name" value="Cysteine proteinases"/>
    <property type="match status" value="1"/>
</dbReference>
<dbReference type="InterPro" id="IPR018200">
    <property type="entry name" value="USP_CS"/>
</dbReference>
<proteinExistence type="inferred from homology"/>
<dbReference type="InterPro" id="IPR036873">
    <property type="entry name" value="Rhodanese-like_dom_sf"/>
</dbReference>
<dbReference type="InterPro" id="IPR015063">
    <property type="entry name" value="USP8_dimer"/>
</dbReference>
<dbReference type="GO" id="GO:0004843">
    <property type="term" value="F:cysteine-type deubiquitinase activity"/>
    <property type="evidence" value="ECO:0007669"/>
    <property type="project" value="UniProtKB-EC"/>
</dbReference>
<dbReference type="PROSITE" id="PS50206">
    <property type="entry name" value="RHODANESE_3"/>
    <property type="match status" value="1"/>
</dbReference>